<dbReference type="InterPro" id="IPR013216">
    <property type="entry name" value="Methyltransf_11"/>
</dbReference>
<feature type="domain" description="Methyltransferase type 11" evidence="1">
    <location>
        <begin position="36"/>
        <end position="124"/>
    </location>
</feature>
<dbReference type="PANTHER" id="PTHR43861:SF1">
    <property type="entry name" value="TRANS-ACONITATE 2-METHYLTRANSFERASE"/>
    <property type="match status" value="1"/>
</dbReference>
<dbReference type="SUPFAM" id="SSF53335">
    <property type="entry name" value="S-adenosyl-L-methionine-dependent methyltransferases"/>
    <property type="match status" value="1"/>
</dbReference>
<gene>
    <name evidence="2" type="ORF">P8935_19015</name>
</gene>
<keyword evidence="2" id="KW-0489">Methyltransferase</keyword>
<dbReference type="Gene3D" id="3.40.50.150">
    <property type="entry name" value="Vaccinia Virus protein VP39"/>
    <property type="match status" value="1"/>
</dbReference>
<sequence>MQTWDPQAYAQNGAFVHGLAGDVLEWLNAQIGEYILDLGCGDGQLTQRVIATGAHVLGVDASADMVAAARERGVEAEQAVAERLPFHDATFDAVFSNAALHWVRDQGAMMAQVHRVLKPGGRFVAEMGGHGNIAAIRVALMAVLSRHGFGDREDGVNYYPTASSYTKQLKDHGFSVDKIEIIPRPTKLAESGMVEWLRTFRRGVLEGLPQNVREAVISETSELLAPVLQDEEGNWIADYVRLRFIARA</sequence>
<reference evidence="2" key="1">
    <citation type="submission" date="2023-03" db="EMBL/GenBank/DDBJ databases">
        <title>Edaphobacter sp.</title>
        <authorList>
            <person name="Huber K.J."/>
            <person name="Papendorf J."/>
            <person name="Pilke C."/>
            <person name="Bunk B."/>
            <person name="Sproeer C."/>
            <person name="Pester M."/>
        </authorList>
    </citation>
    <scope>NUCLEOTIDE SEQUENCE</scope>
    <source>
        <strain evidence="2">DSM 110680</strain>
    </source>
</reference>
<dbReference type="PANTHER" id="PTHR43861">
    <property type="entry name" value="TRANS-ACONITATE 2-METHYLTRANSFERASE-RELATED"/>
    <property type="match status" value="1"/>
</dbReference>
<protein>
    <submittedName>
        <fullName evidence="2">Methyltransferase domain-containing protein</fullName>
    </submittedName>
</protein>
<dbReference type="CDD" id="cd02440">
    <property type="entry name" value="AdoMet_MTases"/>
    <property type="match status" value="1"/>
</dbReference>
<evidence type="ECO:0000259" key="1">
    <source>
        <dbReference type="Pfam" id="PF08241"/>
    </source>
</evidence>
<dbReference type="GO" id="GO:0032259">
    <property type="term" value="P:methylation"/>
    <property type="evidence" value="ECO:0007669"/>
    <property type="project" value="UniProtKB-KW"/>
</dbReference>
<accession>A0AAU7DHE2</accession>
<proteinExistence type="predicted"/>
<dbReference type="RefSeq" id="WP_348261882.1">
    <property type="nucleotide sequence ID" value="NZ_CP121196.1"/>
</dbReference>
<dbReference type="InterPro" id="IPR029063">
    <property type="entry name" value="SAM-dependent_MTases_sf"/>
</dbReference>
<organism evidence="2">
    <name type="scientific">Telmatobacter sp. DSM 110680</name>
    <dbReference type="NCBI Taxonomy" id="3036704"/>
    <lineage>
        <taxon>Bacteria</taxon>
        <taxon>Pseudomonadati</taxon>
        <taxon>Acidobacteriota</taxon>
        <taxon>Terriglobia</taxon>
        <taxon>Terriglobales</taxon>
        <taxon>Acidobacteriaceae</taxon>
        <taxon>Telmatobacter</taxon>
    </lineage>
</organism>
<evidence type="ECO:0000313" key="2">
    <source>
        <dbReference type="EMBL" id="XBH16653.1"/>
    </source>
</evidence>
<dbReference type="EMBL" id="CP121196">
    <property type="protein sequence ID" value="XBH16653.1"/>
    <property type="molecule type" value="Genomic_DNA"/>
</dbReference>
<dbReference type="GO" id="GO:0008757">
    <property type="term" value="F:S-adenosylmethionine-dependent methyltransferase activity"/>
    <property type="evidence" value="ECO:0007669"/>
    <property type="project" value="InterPro"/>
</dbReference>
<dbReference type="Pfam" id="PF08241">
    <property type="entry name" value="Methyltransf_11"/>
    <property type="match status" value="1"/>
</dbReference>
<name>A0AAU7DHE2_9BACT</name>
<keyword evidence="2" id="KW-0808">Transferase</keyword>
<dbReference type="AlphaFoldDB" id="A0AAU7DHE2"/>